<reference evidence="3 4" key="1">
    <citation type="journal article" date="2018" name="New Phytol.">
        <title>Phylogenomics of Endogonaceae and evolution of mycorrhizas within Mucoromycota.</title>
        <authorList>
            <person name="Chang Y."/>
            <person name="Desiro A."/>
            <person name="Na H."/>
            <person name="Sandor L."/>
            <person name="Lipzen A."/>
            <person name="Clum A."/>
            <person name="Barry K."/>
            <person name="Grigoriev I.V."/>
            <person name="Martin F.M."/>
            <person name="Stajich J.E."/>
            <person name="Smith M.E."/>
            <person name="Bonito G."/>
            <person name="Spatafora J.W."/>
        </authorList>
    </citation>
    <scope>NUCLEOTIDE SEQUENCE [LARGE SCALE GENOMIC DNA]</scope>
    <source>
        <strain evidence="3 4">GMNB39</strain>
    </source>
</reference>
<evidence type="ECO:0000313" key="4">
    <source>
        <dbReference type="Proteomes" id="UP000268093"/>
    </source>
</evidence>
<dbReference type="OrthoDB" id="265776at2759"/>
<dbReference type="GO" id="GO:0004843">
    <property type="term" value="F:cysteine-type deubiquitinase activity"/>
    <property type="evidence" value="ECO:0007669"/>
    <property type="project" value="InterPro"/>
</dbReference>
<feature type="compositionally biased region" description="Polar residues" evidence="1">
    <location>
        <begin position="16"/>
        <end position="26"/>
    </location>
</feature>
<comment type="caution">
    <text evidence="3">The sequence shown here is derived from an EMBL/GenBank/DDBJ whole genome shotgun (WGS) entry which is preliminary data.</text>
</comment>
<keyword evidence="4" id="KW-1185">Reference proteome</keyword>
<evidence type="ECO:0000259" key="2">
    <source>
        <dbReference type="PROSITE" id="PS51283"/>
    </source>
</evidence>
<evidence type="ECO:0000313" key="3">
    <source>
        <dbReference type="EMBL" id="RUP47516.1"/>
    </source>
</evidence>
<name>A0A433D9J6_9FUNG</name>
<accession>A0A433D9J6</accession>
<dbReference type="EMBL" id="RBNI01004422">
    <property type="protein sequence ID" value="RUP47516.1"/>
    <property type="molecule type" value="Genomic_DNA"/>
</dbReference>
<feature type="domain" description="DUSP" evidence="2">
    <location>
        <begin position="172"/>
        <end position="270"/>
    </location>
</feature>
<dbReference type="SUPFAM" id="SSF143791">
    <property type="entry name" value="DUSP-like"/>
    <property type="match status" value="1"/>
</dbReference>
<feature type="compositionally biased region" description="Low complexity" evidence="1">
    <location>
        <begin position="81"/>
        <end position="93"/>
    </location>
</feature>
<feature type="region of interest" description="Disordered" evidence="1">
    <location>
        <begin position="146"/>
        <end position="174"/>
    </location>
</feature>
<sequence length="270" mass="30037">MLTQKRKRDLVKMDHNQTSLENTTIDSTDDTLCTKRPFPNNHDEPDVVMIDNDNDNNDNDGSRINHTNHNSPDGLVGGNALSSSQLSYTTSSSKDTHTLSQETLRLSQDGIYDAQTVDPNPAATTSSTSAVHHATDAGDEVLEKTLDSYSSSPSPPLSTHTSNDASSPPPMLEPREQSAFIHSLRYGEMVEGETWYLIESRWWHRWQTYCIRISSDNKNTKELGVSTSPGPIINEDLFADKERTKLKMGLSIDGSVFIVPQRAWDALTAW</sequence>
<feature type="region of interest" description="Disordered" evidence="1">
    <location>
        <begin position="114"/>
        <end position="133"/>
    </location>
</feature>
<gene>
    <name evidence="3" type="ORF">BC936DRAFT_145655</name>
</gene>
<dbReference type="Proteomes" id="UP000268093">
    <property type="component" value="Unassembled WGS sequence"/>
</dbReference>
<feature type="compositionally biased region" description="Low complexity" evidence="1">
    <location>
        <begin position="147"/>
        <end position="162"/>
    </location>
</feature>
<protein>
    <recommendedName>
        <fullName evidence="2">DUSP domain-containing protein</fullName>
    </recommendedName>
</protein>
<dbReference type="Gene3D" id="3.30.2230.10">
    <property type="entry name" value="DUSP-like"/>
    <property type="match status" value="1"/>
</dbReference>
<dbReference type="InterPro" id="IPR035927">
    <property type="entry name" value="DUSP-like_sf"/>
</dbReference>
<dbReference type="Pfam" id="PF06337">
    <property type="entry name" value="DUSP"/>
    <property type="match status" value="1"/>
</dbReference>
<dbReference type="PROSITE" id="PS51283">
    <property type="entry name" value="DUSP"/>
    <property type="match status" value="1"/>
</dbReference>
<dbReference type="InterPro" id="IPR006615">
    <property type="entry name" value="Pept_C19_DUSP"/>
</dbReference>
<evidence type="ECO:0000256" key="1">
    <source>
        <dbReference type="SAM" id="MobiDB-lite"/>
    </source>
</evidence>
<dbReference type="AlphaFoldDB" id="A0A433D9J6"/>
<feature type="region of interest" description="Disordered" evidence="1">
    <location>
        <begin position="1"/>
        <end position="99"/>
    </location>
</feature>
<organism evidence="3 4">
    <name type="scientific">Jimgerdemannia flammicorona</name>
    <dbReference type="NCBI Taxonomy" id="994334"/>
    <lineage>
        <taxon>Eukaryota</taxon>
        <taxon>Fungi</taxon>
        <taxon>Fungi incertae sedis</taxon>
        <taxon>Mucoromycota</taxon>
        <taxon>Mucoromycotina</taxon>
        <taxon>Endogonomycetes</taxon>
        <taxon>Endogonales</taxon>
        <taxon>Endogonaceae</taxon>
        <taxon>Jimgerdemannia</taxon>
    </lineage>
</organism>
<proteinExistence type="predicted"/>
<feature type="compositionally biased region" description="Polar residues" evidence="1">
    <location>
        <begin position="62"/>
        <end position="71"/>
    </location>
</feature>